<dbReference type="FunCoup" id="B4IXC2">
    <property type="interactions" value="9"/>
</dbReference>
<feature type="compositionally biased region" description="Polar residues" evidence="2">
    <location>
        <begin position="1032"/>
        <end position="1059"/>
    </location>
</feature>
<dbReference type="PANTHER" id="PTHR45982:SF1">
    <property type="entry name" value="REGULATOR OF CHROMOSOME CONDENSATION"/>
    <property type="match status" value="1"/>
</dbReference>
<dbReference type="InterPro" id="IPR000408">
    <property type="entry name" value="Reg_chr_condens"/>
</dbReference>
<dbReference type="AlphaFoldDB" id="B4IXC2"/>
<feature type="compositionally biased region" description="Acidic residues" evidence="2">
    <location>
        <begin position="433"/>
        <end position="443"/>
    </location>
</feature>
<proteinExistence type="predicted"/>
<dbReference type="HOGENOM" id="CLU_295999_0_0_1"/>
<dbReference type="Pfam" id="PF00415">
    <property type="entry name" value="RCC1"/>
    <property type="match status" value="1"/>
</dbReference>
<feature type="region of interest" description="Disordered" evidence="2">
    <location>
        <begin position="1128"/>
        <end position="1171"/>
    </location>
</feature>
<dbReference type="EMBL" id="CH916366">
    <property type="protein sequence ID" value="EDV97454.1"/>
    <property type="molecule type" value="Genomic_DNA"/>
</dbReference>
<dbReference type="STRING" id="7222.B4IXC2"/>
<dbReference type="OMA" id="IIFMHIS"/>
<feature type="compositionally biased region" description="Low complexity" evidence="2">
    <location>
        <begin position="584"/>
        <end position="594"/>
    </location>
</feature>
<dbReference type="InterPro" id="IPR009091">
    <property type="entry name" value="RCC1/BLIP-II"/>
</dbReference>
<dbReference type="Proteomes" id="UP000001070">
    <property type="component" value="Unassembled WGS sequence"/>
</dbReference>
<dbReference type="Pfam" id="PF13540">
    <property type="entry name" value="RCC1_2"/>
    <property type="match status" value="1"/>
</dbReference>
<dbReference type="PRINTS" id="PR00633">
    <property type="entry name" value="RCCNDNSATION"/>
</dbReference>
<feature type="compositionally biased region" description="Basic and acidic residues" evidence="2">
    <location>
        <begin position="492"/>
        <end position="505"/>
    </location>
</feature>
<dbReference type="GO" id="GO:0005085">
    <property type="term" value="F:guanyl-nucleotide exchange factor activity"/>
    <property type="evidence" value="ECO:0007669"/>
    <property type="project" value="TreeGrafter"/>
</dbReference>
<protein>
    <submittedName>
        <fullName evidence="3">GH16880</fullName>
    </submittedName>
</protein>
<dbReference type="InterPro" id="IPR051553">
    <property type="entry name" value="Ran_GTPase-activating"/>
</dbReference>
<feature type="compositionally biased region" description="Low complexity" evidence="2">
    <location>
        <begin position="1151"/>
        <end position="1164"/>
    </location>
</feature>
<dbReference type="PANTHER" id="PTHR45982">
    <property type="entry name" value="REGULATOR OF CHROMOSOME CONDENSATION"/>
    <property type="match status" value="1"/>
</dbReference>
<feature type="region of interest" description="Disordered" evidence="2">
    <location>
        <begin position="530"/>
        <end position="663"/>
    </location>
</feature>
<feature type="region of interest" description="Disordered" evidence="2">
    <location>
        <begin position="408"/>
        <end position="456"/>
    </location>
</feature>
<feature type="compositionally biased region" description="Polar residues" evidence="2">
    <location>
        <begin position="1089"/>
        <end position="1105"/>
    </location>
</feature>
<feature type="region of interest" description="Disordered" evidence="2">
    <location>
        <begin position="984"/>
        <end position="1064"/>
    </location>
</feature>
<feature type="region of interest" description="Disordered" evidence="2">
    <location>
        <begin position="479"/>
        <end position="518"/>
    </location>
</feature>
<feature type="region of interest" description="Disordered" evidence="2">
    <location>
        <begin position="65"/>
        <end position="85"/>
    </location>
</feature>
<feature type="region of interest" description="Disordered" evidence="2">
    <location>
        <begin position="1085"/>
        <end position="1111"/>
    </location>
</feature>
<dbReference type="PhylomeDB" id="B4IXC2"/>
<reference evidence="3 4" key="1">
    <citation type="journal article" date="2007" name="Nature">
        <title>Evolution of genes and genomes on the Drosophila phylogeny.</title>
        <authorList>
            <consortium name="Drosophila 12 Genomes Consortium"/>
            <person name="Clark A.G."/>
            <person name="Eisen M.B."/>
            <person name="Smith D.R."/>
            <person name="Bergman C.M."/>
            <person name="Oliver B."/>
            <person name="Markow T.A."/>
            <person name="Kaufman T.C."/>
            <person name="Kellis M."/>
            <person name="Gelbart W."/>
            <person name="Iyer V.N."/>
            <person name="Pollard D.A."/>
            <person name="Sackton T.B."/>
            <person name="Larracuente A.M."/>
            <person name="Singh N.D."/>
            <person name="Abad J.P."/>
            <person name="Abt D.N."/>
            <person name="Adryan B."/>
            <person name="Aguade M."/>
            <person name="Akashi H."/>
            <person name="Anderson W.W."/>
            <person name="Aquadro C.F."/>
            <person name="Ardell D.H."/>
            <person name="Arguello R."/>
            <person name="Artieri C.G."/>
            <person name="Barbash D.A."/>
            <person name="Barker D."/>
            <person name="Barsanti P."/>
            <person name="Batterham P."/>
            <person name="Batzoglou S."/>
            <person name="Begun D."/>
            <person name="Bhutkar A."/>
            <person name="Blanco E."/>
            <person name="Bosak S.A."/>
            <person name="Bradley R.K."/>
            <person name="Brand A.D."/>
            <person name="Brent M.R."/>
            <person name="Brooks A.N."/>
            <person name="Brown R.H."/>
            <person name="Butlin R.K."/>
            <person name="Caggese C."/>
            <person name="Calvi B.R."/>
            <person name="Bernardo de Carvalho A."/>
            <person name="Caspi A."/>
            <person name="Castrezana S."/>
            <person name="Celniker S.E."/>
            <person name="Chang J.L."/>
            <person name="Chapple C."/>
            <person name="Chatterji S."/>
            <person name="Chinwalla A."/>
            <person name="Civetta A."/>
            <person name="Clifton S.W."/>
            <person name="Comeron J.M."/>
            <person name="Costello J.C."/>
            <person name="Coyne J.A."/>
            <person name="Daub J."/>
            <person name="David R.G."/>
            <person name="Delcher A.L."/>
            <person name="Delehaunty K."/>
            <person name="Do C.B."/>
            <person name="Ebling H."/>
            <person name="Edwards K."/>
            <person name="Eickbush T."/>
            <person name="Evans J.D."/>
            <person name="Filipski A."/>
            <person name="Findeiss S."/>
            <person name="Freyhult E."/>
            <person name="Fulton L."/>
            <person name="Fulton R."/>
            <person name="Garcia A.C."/>
            <person name="Gardiner A."/>
            <person name="Garfield D.A."/>
            <person name="Garvin B.E."/>
            <person name="Gibson G."/>
            <person name="Gilbert D."/>
            <person name="Gnerre S."/>
            <person name="Godfrey J."/>
            <person name="Good R."/>
            <person name="Gotea V."/>
            <person name="Gravely B."/>
            <person name="Greenberg A.J."/>
            <person name="Griffiths-Jones S."/>
            <person name="Gross S."/>
            <person name="Guigo R."/>
            <person name="Gustafson E.A."/>
            <person name="Haerty W."/>
            <person name="Hahn M.W."/>
            <person name="Halligan D.L."/>
            <person name="Halpern A.L."/>
            <person name="Halter G.M."/>
            <person name="Han M.V."/>
            <person name="Heger A."/>
            <person name="Hillier L."/>
            <person name="Hinrichs A.S."/>
            <person name="Holmes I."/>
            <person name="Hoskins R.A."/>
            <person name="Hubisz M.J."/>
            <person name="Hultmark D."/>
            <person name="Huntley M.A."/>
            <person name="Jaffe D.B."/>
            <person name="Jagadeeshan S."/>
            <person name="Jeck W.R."/>
            <person name="Johnson J."/>
            <person name="Jones C.D."/>
            <person name="Jordan W.C."/>
            <person name="Karpen G.H."/>
            <person name="Kataoka E."/>
            <person name="Keightley P.D."/>
            <person name="Kheradpour P."/>
            <person name="Kirkness E.F."/>
            <person name="Koerich L.B."/>
            <person name="Kristiansen K."/>
            <person name="Kudrna D."/>
            <person name="Kulathinal R.J."/>
            <person name="Kumar S."/>
            <person name="Kwok R."/>
            <person name="Lander E."/>
            <person name="Langley C.H."/>
            <person name="Lapoint R."/>
            <person name="Lazzaro B.P."/>
            <person name="Lee S.J."/>
            <person name="Levesque L."/>
            <person name="Li R."/>
            <person name="Lin C.F."/>
            <person name="Lin M.F."/>
            <person name="Lindblad-Toh K."/>
            <person name="Llopart A."/>
            <person name="Long M."/>
            <person name="Low L."/>
            <person name="Lozovsky E."/>
            <person name="Lu J."/>
            <person name="Luo M."/>
            <person name="Machado C.A."/>
            <person name="Makalowski W."/>
            <person name="Marzo M."/>
            <person name="Matsuda M."/>
            <person name="Matzkin L."/>
            <person name="McAllister B."/>
            <person name="McBride C.S."/>
            <person name="McKernan B."/>
            <person name="McKernan K."/>
            <person name="Mendez-Lago M."/>
            <person name="Minx P."/>
            <person name="Mollenhauer M.U."/>
            <person name="Montooth K."/>
            <person name="Mount S.M."/>
            <person name="Mu X."/>
            <person name="Myers E."/>
            <person name="Negre B."/>
            <person name="Newfeld S."/>
            <person name="Nielsen R."/>
            <person name="Noor M.A."/>
            <person name="O'Grady P."/>
            <person name="Pachter L."/>
            <person name="Papaceit M."/>
            <person name="Parisi M.J."/>
            <person name="Parisi M."/>
            <person name="Parts L."/>
            <person name="Pedersen J.S."/>
            <person name="Pesole G."/>
            <person name="Phillippy A.M."/>
            <person name="Ponting C.P."/>
            <person name="Pop M."/>
            <person name="Porcelli D."/>
            <person name="Powell J.R."/>
            <person name="Prohaska S."/>
            <person name="Pruitt K."/>
            <person name="Puig M."/>
            <person name="Quesneville H."/>
            <person name="Ram K.R."/>
            <person name="Rand D."/>
            <person name="Rasmussen M.D."/>
            <person name="Reed L.K."/>
            <person name="Reenan R."/>
            <person name="Reily A."/>
            <person name="Remington K.A."/>
            <person name="Rieger T.T."/>
            <person name="Ritchie M.G."/>
            <person name="Robin C."/>
            <person name="Rogers Y.H."/>
            <person name="Rohde C."/>
            <person name="Rozas J."/>
            <person name="Rubenfield M.J."/>
            <person name="Ruiz A."/>
            <person name="Russo S."/>
            <person name="Salzberg S.L."/>
            <person name="Sanchez-Gracia A."/>
            <person name="Saranga D.J."/>
            <person name="Sato H."/>
            <person name="Schaeffer S.W."/>
            <person name="Schatz M.C."/>
            <person name="Schlenke T."/>
            <person name="Schwartz R."/>
            <person name="Segarra C."/>
            <person name="Singh R.S."/>
            <person name="Sirot L."/>
            <person name="Sirota M."/>
            <person name="Sisneros N.B."/>
            <person name="Smith C.D."/>
            <person name="Smith T.F."/>
            <person name="Spieth J."/>
            <person name="Stage D.E."/>
            <person name="Stark A."/>
            <person name="Stephan W."/>
            <person name="Strausberg R.L."/>
            <person name="Strempel S."/>
            <person name="Sturgill D."/>
            <person name="Sutton G."/>
            <person name="Sutton G.G."/>
            <person name="Tao W."/>
            <person name="Teichmann S."/>
            <person name="Tobari Y.N."/>
            <person name="Tomimura Y."/>
            <person name="Tsolas J.M."/>
            <person name="Valente V.L."/>
            <person name="Venter E."/>
            <person name="Venter J.C."/>
            <person name="Vicario S."/>
            <person name="Vieira F.G."/>
            <person name="Vilella A.J."/>
            <person name="Villasante A."/>
            <person name="Walenz B."/>
            <person name="Wang J."/>
            <person name="Wasserman M."/>
            <person name="Watts T."/>
            <person name="Wilson D."/>
            <person name="Wilson R.K."/>
            <person name="Wing R.A."/>
            <person name="Wolfner M.F."/>
            <person name="Wong A."/>
            <person name="Wong G.K."/>
            <person name="Wu C.I."/>
            <person name="Wu G."/>
            <person name="Yamamoto D."/>
            <person name="Yang H.P."/>
            <person name="Yang S.P."/>
            <person name="Yorke J.A."/>
            <person name="Yoshida K."/>
            <person name="Zdobnov E."/>
            <person name="Zhang P."/>
            <person name="Zhang Y."/>
            <person name="Zimin A.V."/>
            <person name="Baldwin J."/>
            <person name="Abdouelleil A."/>
            <person name="Abdulkadir J."/>
            <person name="Abebe A."/>
            <person name="Abera B."/>
            <person name="Abreu J."/>
            <person name="Acer S.C."/>
            <person name="Aftuck L."/>
            <person name="Alexander A."/>
            <person name="An P."/>
            <person name="Anderson E."/>
            <person name="Anderson S."/>
            <person name="Arachi H."/>
            <person name="Azer M."/>
            <person name="Bachantsang P."/>
            <person name="Barry A."/>
            <person name="Bayul T."/>
            <person name="Berlin A."/>
            <person name="Bessette D."/>
            <person name="Bloom T."/>
            <person name="Blye J."/>
            <person name="Boguslavskiy L."/>
            <person name="Bonnet C."/>
            <person name="Boukhgalter B."/>
            <person name="Bourzgui I."/>
            <person name="Brown A."/>
            <person name="Cahill P."/>
            <person name="Channer S."/>
            <person name="Cheshatsang Y."/>
            <person name="Chuda L."/>
            <person name="Citroen M."/>
            <person name="Collymore A."/>
            <person name="Cooke P."/>
            <person name="Costello M."/>
            <person name="D'Aco K."/>
            <person name="Daza R."/>
            <person name="De Haan G."/>
            <person name="DeGray S."/>
            <person name="DeMaso C."/>
            <person name="Dhargay N."/>
            <person name="Dooley K."/>
            <person name="Dooley E."/>
            <person name="Doricent M."/>
            <person name="Dorje P."/>
            <person name="Dorjee K."/>
            <person name="Dupes A."/>
            <person name="Elong R."/>
            <person name="Falk J."/>
            <person name="Farina A."/>
            <person name="Faro S."/>
            <person name="Ferguson D."/>
            <person name="Fisher S."/>
            <person name="Foley C.D."/>
            <person name="Franke A."/>
            <person name="Friedrich D."/>
            <person name="Gadbois L."/>
            <person name="Gearin G."/>
            <person name="Gearin C.R."/>
            <person name="Giannoukos G."/>
            <person name="Goode T."/>
            <person name="Graham J."/>
            <person name="Grandbois E."/>
            <person name="Grewal S."/>
            <person name="Gyaltsen K."/>
            <person name="Hafez N."/>
            <person name="Hagos B."/>
            <person name="Hall J."/>
            <person name="Henson C."/>
            <person name="Hollinger A."/>
            <person name="Honan T."/>
            <person name="Huard M.D."/>
            <person name="Hughes L."/>
            <person name="Hurhula B."/>
            <person name="Husby M.E."/>
            <person name="Kamat A."/>
            <person name="Kanga B."/>
            <person name="Kashin S."/>
            <person name="Khazanovich D."/>
            <person name="Kisner P."/>
            <person name="Lance K."/>
            <person name="Lara M."/>
            <person name="Lee W."/>
            <person name="Lennon N."/>
            <person name="Letendre F."/>
            <person name="LeVine R."/>
            <person name="Lipovsky A."/>
            <person name="Liu X."/>
            <person name="Liu J."/>
            <person name="Liu S."/>
            <person name="Lokyitsang T."/>
            <person name="Lokyitsang Y."/>
            <person name="Lubonja R."/>
            <person name="Lui A."/>
            <person name="MacDonald P."/>
            <person name="Magnisalis V."/>
            <person name="Maru K."/>
            <person name="Matthews C."/>
            <person name="McCusker W."/>
            <person name="McDonough S."/>
            <person name="Mehta T."/>
            <person name="Meldrim J."/>
            <person name="Meneus L."/>
            <person name="Mihai O."/>
            <person name="Mihalev A."/>
            <person name="Mihova T."/>
            <person name="Mittelman R."/>
            <person name="Mlenga V."/>
            <person name="Montmayeur A."/>
            <person name="Mulrain L."/>
            <person name="Navidi A."/>
            <person name="Naylor J."/>
            <person name="Negash T."/>
            <person name="Nguyen T."/>
            <person name="Nguyen N."/>
            <person name="Nicol R."/>
            <person name="Norbu C."/>
            <person name="Norbu N."/>
            <person name="Novod N."/>
            <person name="O'Neill B."/>
            <person name="Osman S."/>
            <person name="Markiewicz E."/>
            <person name="Oyono O.L."/>
            <person name="Patti C."/>
            <person name="Phunkhang P."/>
            <person name="Pierre F."/>
            <person name="Priest M."/>
            <person name="Raghuraman S."/>
            <person name="Rege F."/>
            <person name="Reyes R."/>
            <person name="Rise C."/>
            <person name="Rogov P."/>
            <person name="Ross K."/>
            <person name="Ryan E."/>
            <person name="Settipalli S."/>
            <person name="Shea T."/>
            <person name="Sherpa N."/>
            <person name="Shi L."/>
            <person name="Shih D."/>
            <person name="Sparrow T."/>
            <person name="Spaulding J."/>
            <person name="Stalker J."/>
            <person name="Stange-Thomann N."/>
            <person name="Stavropoulos S."/>
            <person name="Stone C."/>
            <person name="Strader C."/>
            <person name="Tesfaye S."/>
            <person name="Thomson T."/>
            <person name="Thoulutsang Y."/>
            <person name="Thoulutsang D."/>
            <person name="Topham K."/>
            <person name="Topping I."/>
            <person name="Tsamla T."/>
            <person name="Vassiliev H."/>
            <person name="Vo A."/>
            <person name="Wangchuk T."/>
            <person name="Wangdi T."/>
            <person name="Weiand M."/>
            <person name="Wilkinson J."/>
            <person name="Wilson A."/>
            <person name="Yadav S."/>
            <person name="Young G."/>
            <person name="Yu Q."/>
            <person name="Zembek L."/>
            <person name="Zhong D."/>
            <person name="Zimmer A."/>
            <person name="Zwirko Z."/>
            <person name="Jaffe D.B."/>
            <person name="Alvarez P."/>
            <person name="Brockman W."/>
            <person name="Butler J."/>
            <person name="Chin C."/>
            <person name="Gnerre S."/>
            <person name="Grabherr M."/>
            <person name="Kleber M."/>
            <person name="Mauceli E."/>
            <person name="MacCallum I."/>
        </authorList>
    </citation>
    <scope>NUCLEOTIDE SEQUENCE [LARGE SCALE GENOMIC DNA]</scope>
    <source>
        <strain evidence="4">Tucson 15287-2541.00</strain>
    </source>
</reference>
<feature type="compositionally biased region" description="Basic and acidic residues" evidence="2">
    <location>
        <begin position="538"/>
        <end position="551"/>
    </location>
</feature>
<accession>B4IXC2</accession>
<sequence length="1171" mass="127892">MDIPSSGAIFTLGKSHLAENTQSYFYIKNDPVKRLISGPHQSAVICESGRLFVWGENHYGQLGIGGHGNKNNSNNNNSNNNNGDIVNKPTCVKSLKTLGLKISDAAFGNNWAVIMTLSNEIFFTGRNIFPTDTHVAQHFVDAVVEQQPCAIIRKPFRLEEFDDYLSKNEETDNFIALQAGNEHFVVLTTKGRLIGCGSNSQQQLGDLEEDYDGHPVEIRLDALVQQFACGPQSTLVLTATGNLFLTGRLNEFVFPKFTELQKNLSQSEQIIFMHISKASEIFIVTNVGNIYRSFESLRNKSLVFQRFYDYDSEENGPIWKMVKGFSFYAVLSKANKFFTTFSESGHHLKTFREISKFKNLRLLDIAVGDQHILVQGLPRSSNMSATVGTPMEPHSYMSRSFVLQPKDLNGNTELRGASGKSLTKQKALKEPETEPETEAEPEGQPEPKPETGKGLNAMGAGVAVATAGVATLEAVKHMSKEYEADPEPDPEPENKPPSEQEEKLQTENINNNVEKADIEGIKTMEEAVEDVNGNTEMEELKNSKVEPEIIKESVPIAAATSEAMIEPDATEQVEPSAPPESPETQQQTTADTDTNIARLPTPPVESPSPQKSPTESLGSSKFPSQEKLPSQGSQEKQLRPHTPYPESSNTSTPHTIKRTPIRNFSYEAAMRHDEIERTSPELVDSLDTVEENPLAESVHRQEIHISTPTPPTEEDEQLAVEITTTEDALDSSKVVNEIRFINNGIDVTAKVEEQMPNTPPETLADAVEDLESEGEQMLQEMEQHVDKVVSAQKTEAESVGNAIESKLLETRNSVQTTMQKAATGARDAVEAAGDRMATGARDAVDAAGTGMSRMADGVRDTVDGAGKGMFRMADGVRDTVDGAGQGLFRMADGVRDTVDGAGKGMLRMADGVRDTVDGAGQGLFRMADGVRDTVDGAGRSVAKAAASTKESMGKAMDSMTSKISSEMHGAKENLSSLFQIKAAKEQKQGTTTPTTTPVREETAAAQKRTNETTAASDEGDGEGEGEEDERTTASVNSNHNSAGRNGNGNIFEPMNSNSHAFDDDPLDAVVERGKKAMQEELRALEEQRNQAQGSTNNKQPNQQRRQSTDSKGIVQQFLDGMRLSCRNEKAVQIEDEPQPPHYSKNKVDSELSLQNGQNAAQQQSSRVCTIL</sequence>
<feature type="region of interest" description="Disordered" evidence="2">
    <location>
        <begin position="945"/>
        <end position="968"/>
    </location>
</feature>
<keyword evidence="4" id="KW-1185">Reference proteome</keyword>
<dbReference type="GO" id="GO:0005737">
    <property type="term" value="C:cytoplasm"/>
    <property type="evidence" value="ECO:0007669"/>
    <property type="project" value="TreeGrafter"/>
</dbReference>
<dbReference type="KEGG" id="dgr:6558825"/>
<dbReference type="Gene3D" id="2.130.10.30">
    <property type="entry name" value="Regulator of chromosome condensation 1/beta-lactamase-inhibitor protein II"/>
    <property type="match status" value="1"/>
</dbReference>
<dbReference type="eggNOG" id="KOG1426">
    <property type="taxonomic scope" value="Eukaryota"/>
</dbReference>
<evidence type="ECO:0000313" key="3">
    <source>
        <dbReference type="EMBL" id="EDV97454.1"/>
    </source>
</evidence>
<dbReference type="SUPFAM" id="SSF50985">
    <property type="entry name" value="RCC1/BLIP-II"/>
    <property type="match status" value="1"/>
</dbReference>
<dbReference type="OrthoDB" id="10253607at2759"/>
<dbReference type="Gene3D" id="1.20.120.20">
    <property type="entry name" value="Apolipoprotein"/>
    <property type="match status" value="1"/>
</dbReference>
<dbReference type="SMR" id="B4IXC2"/>
<evidence type="ECO:0000313" key="4">
    <source>
        <dbReference type="Proteomes" id="UP000001070"/>
    </source>
</evidence>
<dbReference type="PROSITE" id="PS50012">
    <property type="entry name" value="RCC1_3"/>
    <property type="match status" value="2"/>
</dbReference>
<feature type="compositionally biased region" description="Low complexity" evidence="2">
    <location>
        <begin position="69"/>
        <end position="82"/>
    </location>
</feature>
<dbReference type="InParanoid" id="B4IXC2"/>
<feature type="compositionally biased region" description="Polar residues" evidence="2">
    <location>
        <begin position="645"/>
        <end position="654"/>
    </location>
</feature>
<feature type="compositionally biased region" description="Acidic residues" evidence="2">
    <location>
        <begin position="1017"/>
        <end position="1029"/>
    </location>
</feature>
<gene>
    <name evidence="3" type="primary">Dgri\GH16880</name>
    <name evidence="3" type="ORF">Dgri_GH16880</name>
</gene>
<evidence type="ECO:0000256" key="1">
    <source>
        <dbReference type="PROSITE-ProRule" id="PRU00235"/>
    </source>
</evidence>
<feature type="repeat" description="RCC1" evidence="1">
    <location>
        <begin position="191"/>
        <end position="240"/>
    </location>
</feature>
<feature type="repeat" description="RCC1" evidence="1">
    <location>
        <begin position="49"/>
        <end position="118"/>
    </location>
</feature>
<organism evidence="4">
    <name type="scientific">Drosophila grimshawi</name>
    <name type="common">Hawaiian fruit fly</name>
    <name type="synonym">Idiomyia grimshawi</name>
    <dbReference type="NCBI Taxonomy" id="7222"/>
    <lineage>
        <taxon>Eukaryota</taxon>
        <taxon>Metazoa</taxon>
        <taxon>Ecdysozoa</taxon>
        <taxon>Arthropoda</taxon>
        <taxon>Hexapoda</taxon>
        <taxon>Insecta</taxon>
        <taxon>Pterygota</taxon>
        <taxon>Neoptera</taxon>
        <taxon>Endopterygota</taxon>
        <taxon>Diptera</taxon>
        <taxon>Brachycera</taxon>
        <taxon>Muscomorpha</taxon>
        <taxon>Ephydroidea</taxon>
        <taxon>Drosophilidae</taxon>
        <taxon>Drosophila</taxon>
        <taxon>Hawaiian Drosophila</taxon>
    </lineage>
</organism>
<evidence type="ECO:0000256" key="2">
    <source>
        <dbReference type="SAM" id="MobiDB-lite"/>
    </source>
</evidence>
<feature type="compositionally biased region" description="Polar residues" evidence="2">
    <location>
        <begin position="607"/>
        <end position="635"/>
    </location>
</feature>
<name>B4IXC2_DROGR</name>